<dbReference type="EMBL" id="JAFMOF010000004">
    <property type="protein sequence ID" value="MBO0655758.1"/>
    <property type="molecule type" value="Genomic_DNA"/>
</dbReference>
<sequence length="183" mass="19361">MSHPTVDDVFVTHLRDAHALERLMDTALGALIATAGAPELREPLEHHQSLTRRHIIALEERLAAHADRPSAVKDAGLATAAIGEALLARARGDHAGKHARDAYVLIHLAAAGYEMLGHLARRAGDEETARLVAEHLADERASAAAIDARWDLVLDLSLRHAGVLSAPPVGPPRSLRGVAGGDG</sequence>
<reference evidence="1" key="1">
    <citation type="submission" date="2021-03" db="EMBL/GenBank/DDBJ databases">
        <title>Streptomyces strains.</title>
        <authorList>
            <person name="Lund M.B."/>
            <person name="Toerring T."/>
        </authorList>
    </citation>
    <scope>NUCLEOTIDE SEQUENCE</scope>
    <source>
        <strain evidence="1">JCM 4242</strain>
    </source>
</reference>
<proteinExistence type="predicted"/>
<organism evidence="1 2">
    <name type="scientific">Streptomyces triculaminicus</name>
    <dbReference type="NCBI Taxonomy" id="2816232"/>
    <lineage>
        <taxon>Bacteria</taxon>
        <taxon>Bacillati</taxon>
        <taxon>Actinomycetota</taxon>
        <taxon>Actinomycetes</taxon>
        <taxon>Kitasatosporales</taxon>
        <taxon>Streptomycetaceae</taxon>
        <taxon>Streptomyces</taxon>
    </lineage>
</organism>
<gene>
    <name evidence="1" type="ORF">J1792_24150</name>
</gene>
<dbReference type="Pfam" id="PF05974">
    <property type="entry name" value="DUF892"/>
    <property type="match status" value="1"/>
</dbReference>
<dbReference type="Gene3D" id="1.20.1260.10">
    <property type="match status" value="1"/>
</dbReference>
<comment type="caution">
    <text evidence="1">The sequence shown here is derived from an EMBL/GenBank/DDBJ whole genome shotgun (WGS) entry which is preliminary data.</text>
</comment>
<dbReference type="RefSeq" id="WP_086571905.1">
    <property type="nucleotide sequence ID" value="NZ_JAFMOF010000004.1"/>
</dbReference>
<accession>A0A939FS97</accession>
<name>A0A939FS97_9ACTN</name>
<dbReference type="AlphaFoldDB" id="A0A939FS97"/>
<keyword evidence="2" id="KW-1185">Reference proteome</keyword>
<dbReference type="InterPro" id="IPR012347">
    <property type="entry name" value="Ferritin-like"/>
</dbReference>
<protein>
    <submittedName>
        <fullName evidence="1">DUF892 family protein</fullName>
    </submittedName>
</protein>
<dbReference type="InterPro" id="IPR009078">
    <property type="entry name" value="Ferritin-like_SF"/>
</dbReference>
<dbReference type="SUPFAM" id="SSF47240">
    <property type="entry name" value="Ferritin-like"/>
    <property type="match status" value="1"/>
</dbReference>
<evidence type="ECO:0000313" key="1">
    <source>
        <dbReference type="EMBL" id="MBO0655758.1"/>
    </source>
</evidence>
<dbReference type="Proteomes" id="UP000664781">
    <property type="component" value="Unassembled WGS sequence"/>
</dbReference>
<dbReference type="InterPro" id="IPR010287">
    <property type="entry name" value="DUF892_YciF-like"/>
</dbReference>
<evidence type="ECO:0000313" key="2">
    <source>
        <dbReference type="Proteomes" id="UP000664781"/>
    </source>
</evidence>